<name>A0ABP0SRP4_9DINO</name>
<feature type="domain" description="Protein kinase" evidence="4">
    <location>
        <begin position="82"/>
        <end position="339"/>
    </location>
</feature>
<dbReference type="Pfam" id="PF00069">
    <property type="entry name" value="Pkinase"/>
    <property type="match status" value="1"/>
</dbReference>
<feature type="chain" id="PRO_5046495286" evidence="3">
    <location>
        <begin position="21"/>
        <end position="339"/>
    </location>
</feature>
<dbReference type="InterPro" id="IPR017441">
    <property type="entry name" value="Protein_kinase_ATP_BS"/>
</dbReference>
<dbReference type="InterPro" id="IPR052751">
    <property type="entry name" value="Plant_MAPKKK"/>
</dbReference>
<sequence length="339" mass="37995">MAKLLRVVGLLGVFVKYATGVRSMGQAENQHDDQDVETGDTGSPHTPRVKDSGLSFEGLDVASGLLEENMEEKEEDCTGGYETTGNVLGEGTYGTVYEVEKKIEKKWYKRRQRQQGFAVKVPESDGIKDLQKEIAVLDEVGTCDGVMPMVEKSPCVDDEKLPNSFVTKRYAGDLYKWARRFKPRARARCYRKVYNQVVAGLQCMWDRGWIHNDVKAGNIFYERIGQDGCPEGVVLADFGLSRQIGHSIRPFDEEDYMSAYYVVESLFYGMEDPLKIRKSFEKKNGGGSVVRAAADKKIDLCSFAYMIDSIWGKAERTLQKILGPGPCGPMGSGRRKLYP</sequence>
<evidence type="ECO:0000256" key="3">
    <source>
        <dbReference type="SAM" id="SignalP"/>
    </source>
</evidence>
<dbReference type="InterPro" id="IPR000719">
    <property type="entry name" value="Prot_kinase_dom"/>
</dbReference>
<keyword evidence="5" id="KW-0418">Kinase</keyword>
<reference evidence="5 6" key="1">
    <citation type="submission" date="2024-02" db="EMBL/GenBank/DDBJ databases">
        <authorList>
            <person name="Chen Y."/>
            <person name="Shah S."/>
            <person name="Dougan E. K."/>
            <person name="Thang M."/>
            <person name="Chan C."/>
        </authorList>
    </citation>
    <scope>NUCLEOTIDE SEQUENCE [LARGE SCALE GENOMIC DNA]</scope>
</reference>
<feature type="region of interest" description="Disordered" evidence="2">
    <location>
        <begin position="25"/>
        <end position="54"/>
    </location>
</feature>
<accession>A0ABP0SRP4</accession>
<evidence type="ECO:0000313" key="6">
    <source>
        <dbReference type="Proteomes" id="UP001642464"/>
    </source>
</evidence>
<comment type="caution">
    <text evidence="5">The sequence shown here is derived from an EMBL/GenBank/DDBJ whole genome shotgun (WGS) entry which is preliminary data.</text>
</comment>
<protein>
    <submittedName>
        <fullName evidence="5">Mitogen-activated protein kinase kinase kinase 1b (PpMEKK1b) (MAP kinase kinase kinase 1b)</fullName>
    </submittedName>
</protein>
<dbReference type="SMART" id="SM00220">
    <property type="entry name" value="S_TKc"/>
    <property type="match status" value="1"/>
</dbReference>
<proteinExistence type="predicted"/>
<evidence type="ECO:0000259" key="4">
    <source>
        <dbReference type="PROSITE" id="PS50011"/>
    </source>
</evidence>
<dbReference type="PROSITE" id="PS00107">
    <property type="entry name" value="PROTEIN_KINASE_ATP"/>
    <property type="match status" value="1"/>
</dbReference>
<dbReference type="PANTHER" id="PTHR48011:SF18">
    <property type="entry name" value="MITOGEN-ACTIVATED PROTEIN KINASE KINASE KINASE 19-RELATED"/>
    <property type="match status" value="1"/>
</dbReference>
<organism evidence="5 6">
    <name type="scientific">Durusdinium trenchii</name>
    <dbReference type="NCBI Taxonomy" id="1381693"/>
    <lineage>
        <taxon>Eukaryota</taxon>
        <taxon>Sar</taxon>
        <taxon>Alveolata</taxon>
        <taxon>Dinophyceae</taxon>
        <taxon>Suessiales</taxon>
        <taxon>Symbiodiniaceae</taxon>
        <taxon>Durusdinium</taxon>
    </lineage>
</organism>
<feature type="signal peptide" evidence="3">
    <location>
        <begin position="1"/>
        <end position="20"/>
    </location>
</feature>
<dbReference type="InterPro" id="IPR011009">
    <property type="entry name" value="Kinase-like_dom_sf"/>
</dbReference>
<evidence type="ECO:0000313" key="5">
    <source>
        <dbReference type="EMBL" id="CAK9115071.1"/>
    </source>
</evidence>
<dbReference type="Proteomes" id="UP001642464">
    <property type="component" value="Unassembled WGS sequence"/>
</dbReference>
<keyword evidence="5" id="KW-0808">Transferase</keyword>
<evidence type="ECO:0000256" key="2">
    <source>
        <dbReference type="SAM" id="MobiDB-lite"/>
    </source>
</evidence>
<dbReference type="GO" id="GO:0016301">
    <property type="term" value="F:kinase activity"/>
    <property type="evidence" value="ECO:0007669"/>
    <property type="project" value="UniProtKB-KW"/>
</dbReference>
<keyword evidence="3" id="KW-0732">Signal</keyword>
<dbReference type="EMBL" id="CAXAMM010044539">
    <property type="protein sequence ID" value="CAK9115071.1"/>
    <property type="molecule type" value="Genomic_DNA"/>
</dbReference>
<gene>
    <name evidence="5" type="ORF">SCF082_LOCUS53276</name>
</gene>
<keyword evidence="1" id="KW-0547">Nucleotide-binding</keyword>
<dbReference type="PANTHER" id="PTHR48011">
    <property type="entry name" value="CCR4-NOT TRANSCRIPTIONAL COMPLEX SUBUNIT CAF120-RELATED"/>
    <property type="match status" value="1"/>
</dbReference>
<dbReference type="SUPFAM" id="SSF56112">
    <property type="entry name" value="Protein kinase-like (PK-like)"/>
    <property type="match status" value="1"/>
</dbReference>
<dbReference type="Gene3D" id="1.10.510.10">
    <property type="entry name" value="Transferase(Phosphotransferase) domain 1"/>
    <property type="match status" value="1"/>
</dbReference>
<feature type="binding site" evidence="1">
    <location>
        <position position="120"/>
    </location>
    <ligand>
        <name>ATP</name>
        <dbReference type="ChEBI" id="CHEBI:30616"/>
    </ligand>
</feature>
<keyword evidence="6" id="KW-1185">Reference proteome</keyword>
<evidence type="ECO:0000256" key="1">
    <source>
        <dbReference type="PROSITE-ProRule" id="PRU10141"/>
    </source>
</evidence>
<keyword evidence="1" id="KW-0067">ATP-binding</keyword>
<dbReference type="PROSITE" id="PS50011">
    <property type="entry name" value="PROTEIN_KINASE_DOM"/>
    <property type="match status" value="1"/>
</dbReference>
<dbReference type="Gene3D" id="3.30.200.20">
    <property type="entry name" value="Phosphorylase Kinase, domain 1"/>
    <property type="match status" value="1"/>
</dbReference>